<feature type="domain" description="PIN" evidence="1">
    <location>
        <begin position="2"/>
        <end position="107"/>
    </location>
</feature>
<evidence type="ECO:0000313" key="2">
    <source>
        <dbReference type="EMBL" id="GAH59497.1"/>
    </source>
</evidence>
<feature type="non-terminal residue" evidence="2">
    <location>
        <position position="1"/>
    </location>
</feature>
<reference evidence="2" key="1">
    <citation type="journal article" date="2014" name="Front. Microbiol.">
        <title>High frequency of phylogenetically diverse reductive dehalogenase-homologous genes in deep subseafloor sedimentary metagenomes.</title>
        <authorList>
            <person name="Kawai M."/>
            <person name="Futagami T."/>
            <person name="Toyoda A."/>
            <person name="Takaki Y."/>
            <person name="Nishi S."/>
            <person name="Hori S."/>
            <person name="Arai W."/>
            <person name="Tsubouchi T."/>
            <person name="Morono Y."/>
            <person name="Uchiyama I."/>
            <person name="Ito T."/>
            <person name="Fujiyama A."/>
            <person name="Inagaki F."/>
            <person name="Takami H."/>
        </authorList>
    </citation>
    <scope>NUCLEOTIDE SEQUENCE</scope>
    <source>
        <strain evidence="2">Expedition CK06-06</strain>
    </source>
</reference>
<name>X1GQQ3_9ZZZZ</name>
<dbReference type="AlphaFoldDB" id="X1GQQ3"/>
<dbReference type="InterPro" id="IPR029060">
    <property type="entry name" value="PIN-like_dom_sf"/>
</dbReference>
<gene>
    <name evidence="2" type="ORF">S03H2_38867</name>
</gene>
<dbReference type="PANTHER" id="PTHR34610">
    <property type="entry name" value="SSL7007 PROTEIN"/>
    <property type="match status" value="1"/>
</dbReference>
<protein>
    <recommendedName>
        <fullName evidence="1">PIN domain-containing protein</fullName>
    </recommendedName>
</protein>
<dbReference type="InterPro" id="IPR002850">
    <property type="entry name" value="PIN_toxin-like"/>
</dbReference>
<dbReference type="InterPro" id="IPR002716">
    <property type="entry name" value="PIN_dom"/>
</dbReference>
<comment type="caution">
    <text evidence="2">The sequence shown here is derived from an EMBL/GenBank/DDBJ whole genome shotgun (WGS) entry which is preliminary data.</text>
</comment>
<dbReference type="Gene3D" id="3.40.50.1010">
    <property type="entry name" value="5'-nuclease"/>
    <property type="match status" value="1"/>
</dbReference>
<dbReference type="SUPFAM" id="SSF88723">
    <property type="entry name" value="PIN domain-like"/>
    <property type="match status" value="1"/>
</dbReference>
<proteinExistence type="predicted"/>
<organism evidence="2">
    <name type="scientific">marine sediment metagenome</name>
    <dbReference type="NCBI Taxonomy" id="412755"/>
    <lineage>
        <taxon>unclassified sequences</taxon>
        <taxon>metagenomes</taxon>
        <taxon>ecological metagenomes</taxon>
    </lineage>
</organism>
<accession>X1GQQ3</accession>
<dbReference type="NCBIfam" id="TIGR00305">
    <property type="entry name" value="putative toxin-antitoxin system toxin component, PIN family"/>
    <property type="match status" value="1"/>
</dbReference>
<dbReference type="PANTHER" id="PTHR34610:SF3">
    <property type="entry name" value="SSL7007 PROTEIN"/>
    <property type="match status" value="1"/>
</dbReference>
<sequence length="131" mass="14727">RLDTNILVSAFLKPRSNPARILRLILQGDIQIVINEHIIAEYLEVLSRPKFDLKLNKVQTILEIMRLKAMKAPALAQSFQLPDSNDEPFLEAALATKADALITGNKKHFPKKACKGQKVLTPAQFLLELDK</sequence>
<evidence type="ECO:0000259" key="1">
    <source>
        <dbReference type="Pfam" id="PF13470"/>
    </source>
</evidence>
<dbReference type="Pfam" id="PF13470">
    <property type="entry name" value="PIN_3"/>
    <property type="match status" value="1"/>
</dbReference>
<dbReference type="EMBL" id="BARU01023992">
    <property type="protein sequence ID" value="GAH59497.1"/>
    <property type="molecule type" value="Genomic_DNA"/>
</dbReference>